<dbReference type="Proteomes" id="UP000799436">
    <property type="component" value="Unassembled WGS sequence"/>
</dbReference>
<evidence type="ECO:0008006" key="4">
    <source>
        <dbReference type="Google" id="ProtNLM"/>
    </source>
</evidence>
<dbReference type="EMBL" id="ML995825">
    <property type="protein sequence ID" value="KAF2770466.1"/>
    <property type="molecule type" value="Genomic_DNA"/>
</dbReference>
<feature type="chain" id="PRO_5026325197" description="Apple domain-containing protein" evidence="1">
    <location>
        <begin position="18"/>
        <end position="494"/>
    </location>
</feature>
<evidence type="ECO:0000313" key="3">
    <source>
        <dbReference type="Proteomes" id="UP000799436"/>
    </source>
</evidence>
<keyword evidence="1" id="KW-0732">Signal</keyword>
<sequence>MKTTIVTAVAIVQLAVAGPAALFKRQQFDFDAVLNAPSPTATAPPVIPVNSTSSYSVDTASIAASISSEVTIVATASITGSSASAASTLDPPSSSAAVQKRGLESTTCSTSYTSFTSLCSTSGTTETHTHSQPITMCSTSSSSTSIATSSSSVSSSITSSSSPSSSSVSLSKTLSQSSVTTTSSSSTACPTQSEAGTYCGFINPEDACAPQPTAYGPTVTPDIVAAFEAYQPFHDDAINAQTPSGYVEVFKDLNASTSANSYLTYETLTSYDVATCAKFCDDTELCTAFNIYIERDPSVNPTSNGTTLANVGWGTDCPNPSSVTNYKCSLWGSSINAASATNYGQWRDEFQVVIVASNGYDKTNSTTPPPQTGWGEPQPCSGGGISAGGSYWMSSTFYPGPFDTSLCAIYAEAQTAQNKKAAQQKGATSYVPCNMFNAYTVYKSGVAQGTYCQLFDAVLDDSWASFAGAWSGSDYFDVQSSWTYALSELDDGKL</sequence>
<dbReference type="PANTHER" id="PTHR36578">
    <property type="entry name" value="CHROMOSOME 15, WHOLE GENOME SHOTGUN SEQUENCE"/>
    <property type="match status" value="1"/>
</dbReference>
<evidence type="ECO:0000256" key="1">
    <source>
        <dbReference type="SAM" id="SignalP"/>
    </source>
</evidence>
<dbReference type="AlphaFoldDB" id="A0A6G1LC94"/>
<gene>
    <name evidence="2" type="ORF">EJ03DRAFT_310361</name>
</gene>
<dbReference type="PANTHER" id="PTHR36578:SF1">
    <property type="entry name" value="APPLE DOMAIN-CONTAINING PROTEIN"/>
    <property type="match status" value="1"/>
</dbReference>
<organism evidence="2 3">
    <name type="scientific">Teratosphaeria nubilosa</name>
    <dbReference type="NCBI Taxonomy" id="161662"/>
    <lineage>
        <taxon>Eukaryota</taxon>
        <taxon>Fungi</taxon>
        <taxon>Dikarya</taxon>
        <taxon>Ascomycota</taxon>
        <taxon>Pezizomycotina</taxon>
        <taxon>Dothideomycetes</taxon>
        <taxon>Dothideomycetidae</taxon>
        <taxon>Mycosphaerellales</taxon>
        <taxon>Teratosphaeriaceae</taxon>
        <taxon>Teratosphaeria</taxon>
    </lineage>
</organism>
<keyword evidence="3" id="KW-1185">Reference proteome</keyword>
<dbReference type="OrthoDB" id="271448at2759"/>
<accession>A0A6G1LC94</accession>
<feature type="signal peptide" evidence="1">
    <location>
        <begin position="1"/>
        <end position="17"/>
    </location>
</feature>
<proteinExistence type="predicted"/>
<reference evidence="2" key="1">
    <citation type="journal article" date="2020" name="Stud. Mycol.">
        <title>101 Dothideomycetes genomes: a test case for predicting lifestyles and emergence of pathogens.</title>
        <authorList>
            <person name="Haridas S."/>
            <person name="Albert R."/>
            <person name="Binder M."/>
            <person name="Bloem J."/>
            <person name="Labutti K."/>
            <person name="Salamov A."/>
            <person name="Andreopoulos B."/>
            <person name="Baker S."/>
            <person name="Barry K."/>
            <person name="Bills G."/>
            <person name="Bluhm B."/>
            <person name="Cannon C."/>
            <person name="Castanera R."/>
            <person name="Culley D."/>
            <person name="Daum C."/>
            <person name="Ezra D."/>
            <person name="Gonzalez J."/>
            <person name="Henrissat B."/>
            <person name="Kuo A."/>
            <person name="Liang C."/>
            <person name="Lipzen A."/>
            <person name="Lutzoni F."/>
            <person name="Magnuson J."/>
            <person name="Mondo S."/>
            <person name="Nolan M."/>
            <person name="Ohm R."/>
            <person name="Pangilinan J."/>
            <person name="Park H.-J."/>
            <person name="Ramirez L."/>
            <person name="Alfaro M."/>
            <person name="Sun H."/>
            <person name="Tritt A."/>
            <person name="Yoshinaga Y."/>
            <person name="Zwiers L.-H."/>
            <person name="Turgeon B."/>
            <person name="Goodwin S."/>
            <person name="Spatafora J."/>
            <person name="Crous P."/>
            <person name="Grigoriev I."/>
        </authorList>
    </citation>
    <scope>NUCLEOTIDE SEQUENCE</scope>
    <source>
        <strain evidence="2">CBS 116005</strain>
    </source>
</reference>
<evidence type="ECO:0000313" key="2">
    <source>
        <dbReference type="EMBL" id="KAF2770466.1"/>
    </source>
</evidence>
<name>A0A6G1LC94_9PEZI</name>
<protein>
    <recommendedName>
        <fullName evidence="4">Apple domain-containing protein</fullName>
    </recommendedName>
</protein>